<reference evidence="2" key="1">
    <citation type="submission" date="2014-12" db="EMBL/GenBank/DDBJ databases">
        <title>Insight into the proteome of Arion vulgaris.</title>
        <authorList>
            <person name="Aradska J."/>
            <person name="Bulat T."/>
            <person name="Smidak R."/>
            <person name="Sarate P."/>
            <person name="Gangsoo J."/>
            <person name="Sialana F."/>
            <person name="Bilban M."/>
            <person name="Lubec G."/>
        </authorList>
    </citation>
    <scope>NUCLEOTIDE SEQUENCE</scope>
    <source>
        <tissue evidence="2">Skin</tissue>
    </source>
</reference>
<protein>
    <submittedName>
        <fullName evidence="2">Uncharacterized protein</fullName>
    </submittedName>
</protein>
<sequence length="60" mass="7098">MHIRDIINTYHTHTTASTHIIYTPYSINTNHIHTRQHKHITHTQDSTKTTRTHVQDIINT</sequence>
<dbReference type="AlphaFoldDB" id="A0A0B7B8G8"/>
<dbReference type="EMBL" id="HACG01042342">
    <property type="protein sequence ID" value="CEK89207.1"/>
    <property type="molecule type" value="Transcribed_RNA"/>
</dbReference>
<gene>
    <name evidence="2" type="primary">ORF169573</name>
</gene>
<organism evidence="2">
    <name type="scientific">Arion vulgaris</name>
    <dbReference type="NCBI Taxonomy" id="1028688"/>
    <lineage>
        <taxon>Eukaryota</taxon>
        <taxon>Metazoa</taxon>
        <taxon>Spiralia</taxon>
        <taxon>Lophotrochozoa</taxon>
        <taxon>Mollusca</taxon>
        <taxon>Gastropoda</taxon>
        <taxon>Heterobranchia</taxon>
        <taxon>Euthyneura</taxon>
        <taxon>Panpulmonata</taxon>
        <taxon>Eupulmonata</taxon>
        <taxon>Stylommatophora</taxon>
        <taxon>Helicina</taxon>
        <taxon>Arionoidea</taxon>
        <taxon>Arionidae</taxon>
        <taxon>Arion</taxon>
    </lineage>
</organism>
<name>A0A0B7B8G8_9EUPU</name>
<accession>A0A0B7B8G8</accession>
<evidence type="ECO:0000313" key="2">
    <source>
        <dbReference type="EMBL" id="CEK89207.1"/>
    </source>
</evidence>
<proteinExistence type="predicted"/>
<feature type="region of interest" description="Disordered" evidence="1">
    <location>
        <begin position="39"/>
        <end position="60"/>
    </location>
</feature>
<evidence type="ECO:0000256" key="1">
    <source>
        <dbReference type="SAM" id="MobiDB-lite"/>
    </source>
</evidence>